<evidence type="ECO:0000313" key="2">
    <source>
        <dbReference type="EMBL" id="SIS13712.1"/>
    </source>
</evidence>
<dbReference type="Proteomes" id="UP000186096">
    <property type="component" value="Unassembled WGS sequence"/>
</dbReference>
<dbReference type="GO" id="GO:0003677">
    <property type="term" value="F:DNA binding"/>
    <property type="evidence" value="ECO:0007669"/>
    <property type="project" value="InterPro"/>
</dbReference>
<feature type="domain" description="HTH luxR-type" evidence="1">
    <location>
        <begin position="815"/>
        <end position="880"/>
    </location>
</feature>
<dbReference type="SMART" id="SM00421">
    <property type="entry name" value="HTH_LUXR"/>
    <property type="match status" value="1"/>
</dbReference>
<dbReference type="Gene3D" id="1.10.10.10">
    <property type="entry name" value="Winged helix-like DNA-binding domain superfamily/Winged helix DNA-binding domain"/>
    <property type="match status" value="1"/>
</dbReference>
<dbReference type="STRING" id="58117.SAMN05421833_13065"/>
<reference evidence="3" key="1">
    <citation type="submission" date="2017-01" db="EMBL/GenBank/DDBJ databases">
        <authorList>
            <person name="Varghese N."/>
            <person name="Submissions S."/>
        </authorList>
    </citation>
    <scope>NUCLEOTIDE SEQUENCE [LARGE SCALE GENOMIC DNA]</scope>
    <source>
        <strain evidence="3">ATCC 12950</strain>
    </source>
</reference>
<accession>A0A1N7GMF6</accession>
<dbReference type="SUPFAM" id="SSF52540">
    <property type="entry name" value="P-loop containing nucleoside triphosphate hydrolases"/>
    <property type="match status" value="1"/>
</dbReference>
<keyword evidence="3" id="KW-1185">Reference proteome</keyword>
<sequence length="881" mass="94529">MADMPDAGLADNGAPPPELTSFAGRRAELHMIGQALGEARLVTLTGAGGCGKTRLAARLAGRPARPPRDGVWWVDLAQETDPAAVPRLVATVLRVLLAGDSDETAALSRQLRERELLLVLDNCEHLLDGVAGVVAGLLRHCPHVTVLATSREPLGLPGEMVWRVPPLDANDAVALFLDRGHDVPRTEEALTAVRDICARLDGIPLALELAAAWTGTLTPQEIGAELDDRFSILVAGHQGAPPRHRTLAASMAWSHDLLQERDQVLFRRLGVFEPGFTLAVAEGVLDGHGRVELLTGLRRLIDKSLLLAETRMGVTRYRMLSSVRRYAWERLAEAGELTAVRDRHLAVFLALVREAAPLLDSDKDTWRATMREEYPNLRAALEWGLSGDRPDQARRLAAGLAWLWHLEGRLGEGLGLLRLAAERGAGEHSALQARVLTGLALVADTTHPAGLEFDAADAARAMALDHGDLRTACLAGSLSAIGLLLTSPDEARVRAAAVHEEAVAAGDAFVADAAQVLVGLVHHMREEHRQALAELETPVRGLLRRGDRGVAALALGLMALGNACLGELHRARALAEQAVEVAAPLADYHRAGTARAVLAGVCHLQGDDKAAELALDPVIRLVDQAPSAPFVPRLALTIGRLCLSRREPVRAAEWFRSETAWRGGEQPDELLTPETRIALAAALRQGGDPEGAARACAAGLDAAEALGMPRLIAEALEQQAFLDEARAVALHLEALRLRAANGLRLACVDSLEALAALADATTGARIMGACDRAREELGYPRPHRPSVPSDPEGRRMELEEAIAFTRRAHGGRRRPASGWASLTPAEQEVVRLAVAGLSNPEIGDRLFMSRSTVKTHLAHVYAKLGVANRTELAALRREHDH</sequence>
<evidence type="ECO:0000259" key="1">
    <source>
        <dbReference type="PROSITE" id="PS50043"/>
    </source>
</evidence>
<proteinExistence type="predicted"/>
<dbReference type="PRINTS" id="PR00364">
    <property type="entry name" value="DISEASERSIST"/>
</dbReference>
<dbReference type="PRINTS" id="PR00038">
    <property type="entry name" value="HTHLUXR"/>
</dbReference>
<name>A0A1N7GMF6_9ACTN</name>
<organism evidence="2 3">
    <name type="scientific">Microbispora rosea</name>
    <dbReference type="NCBI Taxonomy" id="58117"/>
    <lineage>
        <taxon>Bacteria</taxon>
        <taxon>Bacillati</taxon>
        <taxon>Actinomycetota</taxon>
        <taxon>Actinomycetes</taxon>
        <taxon>Streptosporangiales</taxon>
        <taxon>Streptosporangiaceae</taxon>
        <taxon>Microbispora</taxon>
    </lineage>
</organism>
<dbReference type="AlphaFoldDB" id="A0A1N7GMF6"/>
<dbReference type="PANTHER" id="PTHR47691">
    <property type="entry name" value="REGULATOR-RELATED"/>
    <property type="match status" value="1"/>
</dbReference>
<dbReference type="PROSITE" id="PS00622">
    <property type="entry name" value="HTH_LUXR_1"/>
    <property type="match status" value="1"/>
</dbReference>
<dbReference type="InterPro" id="IPR027417">
    <property type="entry name" value="P-loop_NTPase"/>
</dbReference>
<dbReference type="Gene3D" id="3.40.50.300">
    <property type="entry name" value="P-loop containing nucleotide triphosphate hydrolases"/>
    <property type="match status" value="1"/>
</dbReference>
<dbReference type="GO" id="GO:0006355">
    <property type="term" value="P:regulation of DNA-templated transcription"/>
    <property type="evidence" value="ECO:0007669"/>
    <property type="project" value="InterPro"/>
</dbReference>
<dbReference type="EMBL" id="FTNI01000030">
    <property type="protein sequence ID" value="SIS13712.1"/>
    <property type="molecule type" value="Genomic_DNA"/>
</dbReference>
<evidence type="ECO:0000313" key="3">
    <source>
        <dbReference type="Proteomes" id="UP000186096"/>
    </source>
</evidence>
<protein>
    <submittedName>
        <fullName evidence="2">Transcriptional regulator, LuxR family</fullName>
    </submittedName>
</protein>
<dbReference type="InterPro" id="IPR036388">
    <property type="entry name" value="WH-like_DNA-bd_sf"/>
</dbReference>
<dbReference type="OrthoDB" id="9812579at2"/>
<dbReference type="Pfam" id="PF00196">
    <property type="entry name" value="GerE"/>
    <property type="match status" value="1"/>
</dbReference>
<dbReference type="PANTHER" id="PTHR47691:SF3">
    <property type="entry name" value="HTH-TYPE TRANSCRIPTIONAL REGULATOR RV0890C-RELATED"/>
    <property type="match status" value="1"/>
</dbReference>
<gene>
    <name evidence="2" type="ORF">SAMN05421833_13065</name>
</gene>
<dbReference type="CDD" id="cd06170">
    <property type="entry name" value="LuxR_C_like"/>
    <property type="match status" value="1"/>
</dbReference>
<dbReference type="InterPro" id="IPR000792">
    <property type="entry name" value="Tscrpt_reg_LuxR_C"/>
</dbReference>
<dbReference type="RefSeq" id="WP_143734664.1">
    <property type="nucleotide sequence ID" value="NZ_FTNI01000030.1"/>
</dbReference>
<dbReference type="SUPFAM" id="SSF46894">
    <property type="entry name" value="C-terminal effector domain of the bipartite response regulators"/>
    <property type="match status" value="1"/>
</dbReference>
<dbReference type="PROSITE" id="PS50043">
    <property type="entry name" value="HTH_LUXR_2"/>
    <property type="match status" value="1"/>
</dbReference>
<dbReference type="InterPro" id="IPR016032">
    <property type="entry name" value="Sig_transdc_resp-reg_C-effctor"/>
</dbReference>